<proteinExistence type="predicted"/>
<dbReference type="InterPro" id="IPR036312">
    <property type="entry name" value="Bifun_inhib/LTP/seed_sf"/>
</dbReference>
<gene>
    <name evidence="3" type="ORF">PVAP13_2KG347066</name>
</gene>
<feature type="signal peptide" evidence="1">
    <location>
        <begin position="1"/>
        <end position="19"/>
    </location>
</feature>
<feature type="chain" id="PRO_5035779255" description="Bifunctional inhibitor/plant lipid transfer protein/seed storage helical domain-containing protein" evidence="1">
    <location>
        <begin position="20"/>
        <end position="163"/>
    </location>
</feature>
<dbReference type="Pfam" id="PF13016">
    <property type="entry name" value="Gliadin"/>
    <property type="match status" value="1"/>
</dbReference>
<evidence type="ECO:0000259" key="2">
    <source>
        <dbReference type="Pfam" id="PF13016"/>
    </source>
</evidence>
<dbReference type="InterPro" id="IPR001954">
    <property type="entry name" value="Glia_glutenin"/>
</dbReference>
<dbReference type="PANTHER" id="PTHR33454:SF17">
    <property type="entry name" value="GLUTELIN-2"/>
    <property type="match status" value="1"/>
</dbReference>
<protein>
    <recommendedName>
        <fullName evidence="2">Bifunctional inhibitor/plant lipid transfer protein/seed storage helical domain-containing protein</fullName>
    </recommendedName>
</protein>
<dbReference type="GO" id="GO:0045735">
    <property type="term" value="F:nutrient reservoir activity"/>
    <property type="evidence" value="ECO:0007669"/>
    <property type="project" value="InterPro"/>
</dbReference>
<name>A0A8T0WBC1_PANVG</name>
<accession>A0A8T0WBC1</accession>
<dbReference type="PANTHER" id="PTHR33454">
    <property type="entry name" value="PROLAMIN PPROL 14P"/>
    <property type="match status" value="1"/>
</dbReference>
<organism evidence="3 4">
    <name type="scientific">Panicum virgatum</name>
    <name type="common">Blackwell switchgrass</name>
    <dbReference type="NCBI Taxonomy" id="38727"/>
    <lineage>
        <taxon>Eukaryota</taxon>
        <taxon>Viridiplantae</taxon>
        <taxon>Streptophyta</taxon>
        <taxon>Embryophyta</taxon>
        <taxon>Tracheophyta</taxon>
        <taxon>Spermatophyta</taxon>
        <taxon>Magnoliopsida</taxon>
        <taxon>Liliopsida</taxon>
        <taxon>Poales</taxon>
        <taxon>Poaceae</taxon>
        <taxon>PACMAD clade</taxon>
        <taxon>Panicoideae</taxon>
        <taxon>Panicodae</taxon>
        <taxon>Paniceae</taxon>
        <taxon>Panicinae</taxon>
        <taxon>Panicum</taxon>
        <taxon>Panicum sect. Hiantes</taxon>
    </lineage>
</organism>
<feature type="domain" description="Bifunctional inhibitor/plant lipid transfer protein/seed storage helical" evidence="2">
    <location>
        <begin position="41"/>
        <end position="110"/>
    </location>
</feature>
<sequence length="163" mass="17580">MKTVLVALALLALAVSVTSTHTCGQAPHQQAAPPLHQCPCQHQQSQQQPYPQLPMLTQCGELLRQQCSPMATPYCTPQCQMLRQQCCQQLRQVDPQHQYHAVYTMVLQMVQQQQPPPYGGVHGPQGQAAMVAAQVAQQLTATCGMHQQPPCAACGAAAGGVPY</sequence>
<evidence type="ECO:0000313" key="4">
    <source>
        <dbReference type="Proteomes" id="UP000823388"/>
    </source>
</evidence>
<evidence type="ECO:0000313" key="3">
    <source>
        <dbReference type="EMBL" id="KAG2643617.1"/>
    </source>
</evidence>
<reference evidence="3" key="1">
    <citation type="submission" date="2020-05" db="EMBL/GenBank/DDBJ databases">
        <title>WGS assembly of Panicum virgatum.</title>
        <authorList>
            <person name="Lovell J.T."/>
            <person name="Jenkins J."/>
            <person name="Shu S."/>
            <person name="Juenger T.E."/>
            <person name="Schmutz J."/>
        </authorList>
    </citation>
    <scope>NUCLEOTIDE SEQUENCE</scope>
    <source>
        <strain evidence="3">AP13</strain>
    </source>
</reference>
<dbReference type="SUPFAM" id="SSF47699">
    <property type="entry name" value="Bifunctional inhibitor/lipid-transfer protein/seed storage 2S albumin"/>
    <property type="match status" value="1"/>
</dbReference>
<evidence type="ECO:0000256" key="1">
    <source>
        <dbReference type="SAM" id="SignalP"/>
    </source>
</evidence>
<dbReference type="AlphaFoldDB" id="A0A8T0WBC1"/>
<keyword evidence="1" id="KW-0732">Signal</keyword>
<keyword evidence="4" id="KW-1185">Reference proteome</keyword>
<dbReference type="PRINTS" id="PR00208">
    <property type="entry name" value="GLIADGLUTEN"/>
</dbReference>
<comment type="caution">
    <text evidence="3">The sequence shown here is derived from an EMBL/GenBank/DDBJ whole genome shotgun (WGS) entry which is preliminary data.</text>
</comment>
<dbReference type="EMBL" id="CM029039">
    <property type="protein sequence ID" value="KAG2643617.1"/>
    <property type="molecule type" value="Genomic_DNA"/>
</dbReference>
<dbReference type="Proteomes" id="UP000823388">
    <property type="component" value="Chromosome 2K"/>
</dbReference>
<dbReference type="Gene3D" id="1.10.110.10">
    <property type="entry name" value="Plant lipid-transfer and hydrophobic proteins"/>
    <property type="match status" value="1"/>
</dbReference>
<dbReference type="InterPro" id="IPR016140">
    <property type="entry name" value="Bifunc_inhib/LTP/seed_store"/>
</dbReference>